<organism evidence="1 2">
    <name type="scientific">Panagrolaimus davidi</name>
    <dbReference type="NCBI Taxonomy" id="227884"/>
    <lineage>
        <taxon>Eukaryota</taxon>
        <taxon>Metazoa</taxon>
        <taxon>Ecdysozoa</taxon>
        <taxon>Nematoda</taxon>
        <taxon>Chromadorea</taxon>
        <taxon>Rhabditida</taxon>
        <taxon>Tylenchina</taxon>
        <taxon>Panagrolaimomorpha</taxon>
        <taxon>Panagrolaimoidea</taxon>
        <taxon>Panagrolaimidae</taxon>
        <taxon>Panagrolaimus</taxon>
    </lineage>
</organism>
<evidence type="ECO:0000313" key="1">
    <source>
        <dbReference type="Proteomes" id="UP000887578"/>
    </source>
</evidence>
<reference evidence="2" key="1">
    <citation type="submission" date="2022-11" db="UniProtKB">
        <authorList>
            <consortium name="WormBaseParasite"/>
        </authorList>
    </citation>
    <scope>IDENTIFICATION</scope>
</reference>
<dbReference type="Proteomes" id="UP000887578">
    <property type="component" value="Unplaced"/>
</dbReference>
<keyword evidence="1" id="KW-1185">Reference proteome</keyword>
<evidence type="ECO:0000313" key="2">
    <source>
        <dbReference type="WBParaSite" id="PDA_v2.g2916.t1"/>
    </source>
</evidence>
<accession>A0A914QD01</accession>
<dbReference type="WBParaSite" id="PDA_v2.g2916.t1">
    <property type="protein sequence ID" value="PDA_v2.g2916.t1"/>
    <property type="gene ID" value="PDA_v2.g2916"/>
</dbReference>
<protein>
    <submittedName>
        <fullName evidence="2">Uncharacterized protein</fullName>
    </submittedName>
</protein>
<proteinExistence type="predicted"/>
<name>A0A914QD01_9BILA</name>
<sequence>MSLRHQGKLLKLVIDSNEKASIINFQRWYCAPLRGKPPPPPKIIPTPGLVESIFHRRGSHQEKEEGEAPDWFKKFEKKMDEFEKVSLFLLEWDKKSKNFYNSNTATSL</sequence>
<dbReference type="AlphaFoldDB" id="A0A914QD01"/>